<feature type="compositionally biased region" description="Polar residues" evidence="1">
    <location>
        <begin position="1"/>
        <end position="14"/>
    </location>
</feature>
<dbReference type="InterPro" id="IPR018391">
    <property type="entry name" value="PQQ_b-propeller_rpt"/>
</dbReference>
<accession>X1B629</accession>
<dbReference type="InterPro" id="IPR015943">
    <property type="entry name" value="WD40/YVTN_repeat-like_dom_sf"/>
</dbReference>
<dbReference type="Pfam" id="PF13360">
    <property type="entry name" value="PQQ_2"/>
    <property type="match status" value="1"/>
</dbReference>
<dbReference type="InterPro" id="IPR002372">
    <property type="entry name" value="PQQ_rpt_dom"/>
</dbReference>
<feature type="region of interest" description="Disordered" evidence="1">
    <location>
        <begin position="1"/>
        <end position="25"/>
    </location>
</feature>
<dbReference type="PANTHER" id="PTHR34512:SF30">
    <property type="entry name" value="OUTER MEMBRANE PROTEIN ASSEMBLY FACTOR BAMB"/>
    <property type="match status" value="1"/>
</dbReference>
<gene>
    <name evidence="3" type="ORF">S01H4_50161</name>
</gene>
<evidence type="ECO:0000256" key="1">
    <source>
        <dbReference type="SAM" id="MobiDB-lite"/>
    </source>
</evidence>
<proteinExistence type="predicted"/>
<feature type="domain" description="Pyrrolo-quinoline quinone repeat" evidence="2">
    <location>
        <begin position="54"/>
        <end position="144"/>
    </location>
</feature>
<dbReference type="Gene3D" id="2.130.10.10">
    <property type="entry name" value="YVTN repeat-like/Quinoprotein amine dehydrogenase"/>
    <property type="match status" value="1"/>
</dbReference>
<sequence length="253" mass="27752">MDNNVGTNINTHAQSGLYPLGPQTSSSRANEDVNYWATFQFDYSNTGYTGVDAPETNNTLWKFKAKGQIFSSPVVVNDKVYFTTDQGLLYAVNRKNGEQAWSFDLKQNSYATATFSRGYIYVGTGTEGQNAENYLYRINANTGIEDTNSRITIFEGSIAGAPLVFDLPGEAEDRIYFGTLKDNKIYSYNFGSSGSIPIWEYGIPNGGMGGSDGIWSSPIYYASDPAKLLFTVNSESISPSISRGLFCMKPNDG</sequence>
<evidence type="ECO:0000259" key="2">
    <source>
        <dbReference type="Pfam" id="PF13360"/>
    </source>
</evidence>
<evidence type="ECO:0000313" key="3">
    <source>
        <dbReference type="EMBL" id="GAG90520.1"/>
    </source>
</evidence>
<organism evidence="3">
    <name type="scientific">marine sediment metagenome</name>
    <dbReference type="NCBI Taxonomy" id="412755"/>
    <lineage>
        <taxon>unclassified sequences</taxon>
        <taxon>metagenomes</taxon>
        <taxon>ecological metagenomes</taxon>
    </lineage>
</organism>
<protein>
    <recommendedName>
        <fullName evidence="2">Pyrrolo-quinoline quinone repeat domain-containing protein</fullName>
    </recommendedName>
</protein>
<dbReference type="PANTHER" id="PTHR34512">
    <property type="entry name" value="CELL SURFACE PROTEIN"/>
    <property type="match status" value="1"/>
</dbReference>
<dbReference type="EMBL" id="BART01028452">
    <property type="protein sequence ID" value="GAG90520.1"/>
    <property type="molecule type" value="Genomic_DNA"/>
</dbReference>
<comment type="caution">
    <text evidence="3">The sequence shown here is derived from an EMBL/GenBank/DDBJ whole genome shotgun (WGS) entry which is preliminary data.</text>
</comment>
<name>X1B629_9ZZZZ</name>
<dbReference type="InterPro" id="IPR011047">
    <property type="entry name" value="Quinoprotein_ADH-like_sf"/>
</dbReference>
<feature type="non-terminal residue" evidence="3">
    <location>
        <position position="253"/>
    </location>
</feature>
<dbReference type="SMART" id="SM00564">
    <property type="entry name" value="PQQ"/>
    <property type="match status" value="2"/>
</dbReference>
<dbReference type="SUPFAM" id="SSF50998">
    <property type="entry name" value="Quinoprotein alcohol dehydrogenase-like"/>
    <property type="match status" value="1"/>
</dbReference>
<dbReference type="AlphaFoldDB" id="X1B629"/>
<reference evidence="3" key="1">
    <citation type="journal article" date="2014" name="Front. Microbiol.">
        <title>High frequency of phylogenetically diverse reductive dehalogenase-homologous genes in deep subseafloor sedimentary metagenomes.</title>
        <authorList>
            <person name="Kawai M."/>
            <person name="Futagami T."/>
            <person name="Toyoda A."/>
            <person name="Takaki Y."/>
            <person name="Nishi S."/>
            <person name="Hori S."/>
            <person name="Arai W."/>
            <person name="Tsubouchi T."/>
            <person name="Morono Y."/>
            <person name="Uchiyama I."/>
            <person name="Ito T."/>
            <person name="Fujiyama A."/>
            <person name="Inagaki F."/>
            <person name="Takami H."/>
        </authorList>
    </citation>
    <scope>NUCLEOTIDE SEQUENCE</scope>
    <source>
        <strain evidence="3">Expedition CK06-06</strain>
    </source>
</reference>